<dbReference type="Pfam" id="PF10129">
    <property type="entry name" value="OpgC_C"/>
    <property type="match status" value="1"/>
</dbReference>
<feature type="transmembrane region" description="Helical" evidence="1">
    <location>
        <begin position="74"/>
        <end position="91"/>
    </location>
</feature>
<evidence type="ECO:0000313" key="2">
    <source>
        <dbReference type="EMBL" id="QXT41385.1"/>
    </source>
</evidence>
<organism evidence="2 3">
    <name type="scientific">Gymnodinialimonas ceratoperidinii</name>
    <dbReference type="NCBI Taxonomy" id="2856823"/>
    <lineage>
        <taxon>Bacteria</taxon>
        <taxon>Pseudomonadati</taxon>
        <taxon>Pseudomonadota</taxon>
        <taxon>Alphaproteobacteria</taxon>
        <taxon>Rhodobacterales</taxon>
        <taxon>Paracoccaceae</taxon>
        <taxon>Gymnodinialimonas</taxon>
    </lineage>
</organism>
<reference evidence="2 3" key="1">
    <citation type="submission" date="2021-07" db="EMBL/GenBank/DDBJ databases">
        <title>A novel Jannaschia species isolated from marine dinoflagellate Ceratoperidinium margalefii.</title>
        <authorList>
            <person name="Jiang Y."/>
            <person name="Li Z."/>
        </authorList>
    </citation>
    <scope>NUCLEOTIDE SEQUENCE [LARGE SCALE GENOMIC DNA]</scope>
    <source>
        <strain evidence="2 3">J12C1-MA-4</strain>
    </source>
</reference>
<gene>
    <name evidence="2" type="ORF">KYE46_06655</name>
</gene>
<accession>A0A8F6TZ67</accession>
<dbReference type="InterPro" id="IPR014550">
    <property type="entry name" value="UCP028704_OpgC"/>
</dbReference>
<sequence>MGRAVLSLVTSSTTDFVSPRSAPAPAAASATTRDPRLDFFRGIAMIIILFAHTPGNFFTSWIPARWGFSDATEMFVFCSGMASAIAFGRTFERAGWGLGAARVGFRCWQVYWAHIGMFFAIAALMVALNAFGPFERDYVGQLNLYPFFNGITRGEVLASSTMDQMLGLLTLTYVPNYFDILPMYLVILAMMPLVMALSRVSLWLTGAVVLTVWLFAQTQLLEALGVAHLALSLPAEPWSDRQWFFNPFGWQLVFFTGFALMMGWLPKPPVNKWLIAAAAVVVLANIPLSNIGVRAVNREWLGLAFEGNPVIDWRVANRIWITKTDFGVLRYVQFLSLAYLAWVMVGEQGKHLIAKGSSLTARVWDRLVRTLMKIGQQSLAVFVFSMILARLNGFWLDQWGRDAAWHTVFVNLLGVALLVAVAYGVGWVKTQPWRVRR</sequence>
<keyword evidence="3" id="KW-1185">Reference proteome</keyword>
<dbReference type="AlphaFoldDB" id="A0A8F6TZ67"/>
<feature type="transmembrane region" description="Helical" evidence="1">
    <location>
        <begin position="204"/>
        <end position="228"/>
    </location>
</feature>
<proteinExistence type="predicted"/>
<protein>
    <submittedName>
        <fullName evidence="2">OpgC domain-containing protein</fullName>
    </submittedName>
</protein>
<feature type="transmembrane region" description="Helical" evidence="1">
    <location>
        <begin position="39"/>
        <end position="62"/>
    </location>
</feature>
<evidence type="ECO:0000313" key="3">
    <source>
        <dbReference type="Proteomes" id="UP000825009"/>
    </source>
</evidence>
<feature type="transmembrane region" description="Helical" evidence="1">
    <location>
        <begin position="111"/>
        <end position="134"/>
    </location>
</feature>
<keyword evidence="1" id="KW-1133">Transmembrane helix</keyword>
<dbReference type="Proteomes" id="UP000825009">
    <property type="component" value="Chromosome"/>
</dbReference>
<dbReference type="PANTHER" id="PTHR38592:SF3">
    <property type="entry name" value="BLL4819 PROTEIN"/>
    <property type="match status" value="1"/>
</dbReference>
<dbReference type="EMBL" id="CP079194">
    <property type="protein sequence ID" value="QXT41385.1"/>
    <property type="molecule type" value="Genomic_DNA"/>
</dbReference>
<evidence type="ECO:0000256" key="1">
    <source>
        <dbReference type="SAM" id="Phobius"/>
    </source>
</evidence>
<feature type="transmembrane region" description="Helical" evidence="1">
    <location>
        <begin position="273"/>
        <end position="293"/>
    </location>
</feature>
<dbReference type="KEGG" id="gce:KYE46_06655"/>
<dbReference type="PIRSF" id="PIRSF028704">
    <property type="entry name" value="UPC028704"/>
    <property type="match status" value="1"/>
</dbReference>
<feature type="transmembrane region" description="Helical" evidence="1">
    <location>
        <begin position="408"/>
        <end position="428"/>
    </location>
</feature>
<name>A0A8F6TZ67_9RHOB</name>
<keyword evidence="1" id="KW-0472">Membrane</keyword>
<dbReference type="PANTHER" id="PTHR38592">
    <property type="entry name" value="BLL4819 PROTEIN"/>
    <property type="match status" value="1"/>
</dbReference>
<feature type="transmembrane region" description="Helical" evidence="1">
    <location>
        <begin position="248"/>
        <end position="266"/>
    </location>
</feature>
<feature type="transmembrane region" description="Helical" evidence="1">
    <location>
        <begin position="328"/>
        <end position="345"/>
    </location>
</feature>
<keyword evidence="1" id="KW-0812">Transmembrane</keyword>